<feature type="compositionally biased region" description="Low complexity" evidence="1">
    <location>
        <begin position="491"/>
        <end position="505"/>
    </location>
</feature>
<feature type="compositionally biased region" description="Polar residues" evidence="1">
    <location>
        <begin position="212"/>
        <end position="223"/>
    </location>
</feature>
<dbReference type="PANTHER" id="PTHR21580:SF60">
    <property type="entry name" value="SPERM-TAIL PG-RICH REPEAT-CONTAINING PROTEIN 2"/>
    <property type="match status" value="1"/>
</dbReference>
<gene>
    <name evidence="2" type="ORF">M9Y10_024077</name>
</gene>
<feature type="compositionally biased region" description="Polar residues" evidence="1">
    <location>
        <begin position="1"/>
        <end position="15"/>
    </location>
</feature>
<dbReference type="EMBL" id="JAPFFF010000003">
    <property type="protein sequence ID" value="KAK8895607.1"/>
    <property type="molecule type" value="Genomic_DNA"/>
</dbReference>
<feature type="region of interest" description="Disordered" evidence="1">
    <location>
        <begin position="212"/>
        <end position="247"/>
    </location>
</feature>
<feature type="region of interest" description="Disordered" evidence="1">
    <location>
        <begin position="1"/>
        <end position="21"/>
    </location>
</feature>
<feature type="region of interest" description="Disordered" evidence="1">
    <location>
        <begin position="370"/>
        <end position="394"/>
    </location>
</feature>
<dbReference type="InterPro" id="IPR010736">
    <property type="entry name" value="SHIPPO-rpt"/>
</dbReference>
<evidence type="ECO:0000313" key="3">
    <source>
        <dbReference type="Proteomes" id="UP001470230"/>
    </source>
</evidence>
<comment type="caution">
    <text evidence="2">The sequence shown here is derived from an EMBL/GenBank/DDBJ whole genome shotgun (WGS) entry which is preliminary data.</text>
</comment>
<feature type="region of interest" description="Disordered" evidence="1">
    <location>
        <begin position="52"/>
        <end position="85"/>
    </location>
</feature>
<protein>
    <submittedName>
        <fullName evidence="2">Uncharacterized protein</fullName>
    </submittedName>
</protein>
<organism evidence="2 3">
    <name type="scientific">Tritrichomonas musculus</name>
    <dbReference type="NCBI Taxonomy" id="1915356"/>
    <lineage>
        <taxon>Eukaryota</taxon>
        <taxon>Metamonada</taxon>
        <taxon>Parabasalia</taxon>
        <taxon>Tritrichomonadida</taxon>
        <taxon>Tritrichomonadidae</taxon>
        <taxon>Tritrichomonas</taxon>
    </lineage>
</organism>
<keyword evidence="3" id="KW-1185">Reference proteome</keyword>
<feature type="region of interest" description="Disordered" evidence="1">
    <location>
        <begin position="406"/>
        <end position="544"/>
    </location>
</feature>
<reference evidence="2 3" key="1">
    <citation type="submission" date="2024-04" db="EMBL/GenBank/DDBJ databases">
        <title>Tritrichomonas musculus Genome.</title>
        <authorList>
            <person name="Alves-Ferreira E."/>
            <person name="Grigg M."/>
            <person name="Lorenzi H."/>
            <person name="Galac M."/>
        </authorList>
    </citation>
    <scope>NUCLEOTIDE SEQUENCE [LARGE SCALE GENOMIC DNA]</scope>
    <source>
        <strain evidence="2 3">EAF2021</strain>
    </source>
</reference>
<evidence type="ECO:0000256" key="1">
    <source>
        <dbReference type="SAM" id="MobiDB-lite"/>
    </source>
</evidence>
<evidence type="ECO:0000313" key="2">
    <source>
        <dbReference type="EMBL" id="KAK8895607.1"/>
    </source>
</evidence>
<sequence length="544" mass="61948">MTLADFSTTKTSNYTPGPGEYDVASYNGISNKYSLKYTIRPKYKEKKSLTSNVDYPKERPGLTPMDKTIGPIIGLRDSTSDLPKSARECNVGPEYVPDPKQFFSKSVQIRNRFDDITQKSYNVGDPGPGQYSPIHYDEMSKGTMPQMGSRGEIQLSKTNDSPGPSAYSVPRNKIETPIFTIRPKTDSEFDLSLKNPNPGYIYNNLGVTGSDSPRWQFPKSQSARVRDNNVPGPGYYDQNPKTSRQLGTKIRPKYKEKVPEYSNVPIENVREFPEYDRNKNYYSNITIGEKIESNYWAKDNKVPGPFFVPTETNIGSKSSTHLKTKIRNKFDDPEHPSPYPTYNYSYTYKYSKDGKEKKAILNQTEQFRHTGSALQQTPGPSDYYPTDPSKDGYPMFSMKGPMDRADWLPKDLGNPGPGQYKIKSENNLPKWSIGDKSRYKQGNKKSKNNSDQYYNDNSQSSIRKRRSDSASSTSLNKRNKNITKEDKLNESSSMNSSRRNTNKRSNSSRKGDFNNNEPLSARRSINSKRRSNNAEDNIRKKKNE</sequence>
<dbReference type="Pfam" id="PF07004">
    <property type="entry name" value="SHIPPO-rpt"/>
    <property type="match status" value="3"/>
</dbReference>
<proteinExistence type="predicted"/>
<accession>A0ABR2KYU1</accession>
<dbReference type="Proteomes" id="UP001470230">
    <property type="component" value="Unassembled WGS sequence"/>
</dbReference>
<feature type="compositionally biased region" description="Basic and acidic residues" evidence="1">
    <location>
        <begin position="532"/>
        <end position="544"/>
    </location>
</feature>
<name>A0ABR2KYU1_9EUKA</name>
<feature type="compositionally biased region" description="Polar residues" evidence="1">
    <location>
        <begin position="449"/>
        <end position="461"/>
    </location>
</feature>
<dbReference type="PANTHER" id="PTHR21580">
    <property type="entry name" value="SHIPPO-1-RELATED"/>
    <property type="match status" value="1"/>
</dbReference>
<dbReference type="InterPro" id="IPR051291">
    <property type="entry name" value="CIMAP"/>
</dbReference>